<dbReference type="InterPro" id="IPR004045">
    <property type="entry name" value="Glutathione_S-Trfase_N"/>
</dbReference>
<evidence type="ECO:0000259" key="2">
    <source>
        <dbReference type="PROSITE" id="PS50405"/>
    </source>
</evidence>
<dbReference type="RefSeq" id="WP_246953018.1">
    <property type="nucleotide sequence ID" value="NZ_JALKII010000008.1"/>
</dbReference>
<dbReference type="InterPro" id="IPR010987">
    <property type="entry name" value="Glutathione-S-Trfase_C-like"/>
</dbReference>
<evidence type="ECO:0000313" key="3">
    <source>
        <dbReference type="EMBL" id="MCK0538422.1"/>
    </source>
</evidence>
<dbReference type="Gene3D" id="1.20.1050.10">
    <property type="match status" value="1"/>
</dbReference>
<organism evidence="3 4">
    <name type="scientific">Alcanivorax quisquiliarum</name>
    <dbReference type="NCBI Taxonomy" id="2933565"/>
    <lineage>
        <taxon>Bacteria</taxon>
        <taxon>Pseudomonadati</taxon>
        <taxon>Pseudomonadota</taxon>
        <taxon>Gammaproteobacteria</taxon>
        <taxon>Oceanospirillales</taxon>
        <taxon>Alcanivoracaceae</taxon>
        <taxon>Alcanivorax</taxon>
    </lineage>
</organism>
<dbReference type="InterPro" id="IPR036249">
    <property type="entry name" value="Thioredoxin-like_sf"/>
</dbReference>
<evidence type="ECO:0000259" key="1">
    <source>
        <dbReference type="PROSITE" id="PS50404"/>
    </source>
</evidence>
<gene>
    <name evidence="3" type="ORF">MU846_11950</name>
</gene>
<sequence length="220" mass="24422">MSIKLHGAALSPFVRKARVALAEKGLAYEAVHVDPFNCPPEYSRLNPLRRIPALEDGDTVLADSGVICAYLDKAYPEQPLYPAGAAEYARVLWLEKFADYELAPHTTFTVFRNRVLMPLLGKPSDEERIAKALSEKLPPLLDYLEEQIKGRDWFVGEQLTVADIAVATQFANLQHGGERIDASRWPALAAHVAKLLARPSFASLLERERGFVEKVRGAAN</sequence>
<dbReference type="SFLD" id="SFLDG00358">
    <property type="entry name" value="Main_(cytGST)"/>
    <property type="match status" value="1"/>
</dbReference>
<proteinExistence type="predicted"/>
<comment type="caution">
    <text evidence="3">The sequence shown here is derived from an EMBL/GenBank/DDBJ whole genome shotgun (WGS) entry which is preliminary data.</text>
</comment>
<dbReference type="PANTHER" id="PTHR44051">
    <property type="entry name" value="GLUTATHIONE S-TRANSFERASE-RELATED"/>
    <property type="match status" value="1"/>
</dbReference>
<dbReference type="Proteomes" id="UP001165524">
    <property type="component" value="Unassembled WGS sequence"/>
</dbReference>
<dbReference type="Pfam" id="PF14497">
    <property type="entry name" value="GST_C_3"/>
    <property type="match status" value="1"/>
</dbReference>
<dbReference type="PANTHER" id="PTHR44051:SF8">
    <property type="entry name" value="GLUTATHIONE S-TRANSFERASE GSTA"/>
    <property type="match status" value="1"/>
</dbReference>
<dbReference type="Pfam" id="PF13417">
    <property type="entry name" value="GST_N_3"/>
    <property type="match status" value="1"/>
</dbReference>
<dbReference type="EMBL" id="JALKII010000008">
    <property type="protein sequence ID" value="MCK0538422.1"/>
    <property type="molecule type" value="Genomic_DNA"/>
</dbReference>
<reference evidence="3" key="1">
    <citation type="submission" date="2022-04" db="EMBL/GenBank/DDBJ databases">
        <title>Alcanivorax sp. CY1518 draft genome sequence.</title>
        <authorList>
            <person name="Zhao G."/>
            <person name="An M."/>
        </authorList>
    </citation>
    <scope>NUCLEOTIDE SEQUENCE</scope>
    <source>
        <strain evidence="3">CY1518</strain>
    </source>
</reference>
<keyword evidence="4" id="KW-1185">Reference proteome</keyword>
<dbReference type="PROSITE" id="PS50405">
    <property type="entry name" value="GST_CTER"/>
    <property type="match status" value="1"/>
</dbReference>
<dbReference type="InterPro" id="IPR036282">
    <property type="entry name" value="Glutathione-S-Trfase_C_sf"/>
</dbReference>
<feature type="domain" description="GST C-terminal" evidence="2">
    <location>
        <begin position="84"/>
        <end position="218"/>
    </location>
</feature>
<protein>
    <submittedName>
        <fullName evidence="3">Glutathione S-transferase family protein</fullName>
    </submittedName>
</protein>
<dbReference type="SUPFAM" id="SSF47616">
    <property type="entry name" value="GST C-terminal domain-like"/>
    <property type="match status" value="1"/>
</dbReference>
<dbReference type="CDD" id="cd00570">
    <property type="entry name" value="GST_N_family"/>
    <property type="match status" value="1"/>
</dbReference>
<evidence type="ECO:0000313" key="4">
    <source>
        <dbReference type="Proteomes" id="UP001165524"/>
    </source>
</evidence>
<dbReference type="PROSITE" id="PS50404">
    <property type="entry name" value="GST_NTER"/>
    <property type="match status" value="1"/>
</dbReference>
<dbReference type="SUPFAM" id="SSF52833">
    <property type="entry name" value="Thioredoxin-like"/>
    <property type="match status" value="1"/>
</dbReference>
<dbReference type="InterPro" id="IPR040079">
    <property type="entry name" value="Glutathione_S-Trfase"/>
</dbReference>
<accession>A0ABT0E9W2</accession>
<dbReference type="InterPro" id="IPR004046">
    <property type="entry name" value="GST_C"/>
</dbReference>
<dbReference type="Gene3D" id="3.40.30.10">
    <property type="entry name" value="Glutaredoxin"/>
    <property type="match status" value="1"/>
</dbReference>
<dbReference type="SFLD" id="SFLDS00019">
    <property type="entry name" value="Glutathione_Transferase_(cytos"/>
    <property type="match status" value="1"/>
</dbReference>
<feature type="domain" description="GST N-terminal" evidence="1">
    <location>
        <begin position="1"/>
        <end position="79"/>
    </location>
</feature>
<name>A0ABT0E9W2_9GAMM</name>